<dbReference type="PIRSF" id="PIRSF001455">
    <property type="entry name" value="DHQ_synth"/>
    <property type="match status" value="1"/>
</dbReference>
<evidence type="ECO:0000256" key="14">
    <source>
        <dbReference type="ARBA" id="ARBA00022741"/>
    </source>
</evidence>
<evidence type="ECO:0000256" key="1">
    <source>
        <dbReference type="ARBA" id="ARBA00001393"/>
    </source>
</evidence>
<evidence type="ECO:0000313" key="23">
    <source>
        <dbReference type="EMBL" id="SHI83714.1"/>
    </source>
</evidence>
<evidence type="ECO:0000256" key="17">
    <source>
        <dbReference type="ARBA" id="ARBA00023141"/>
    </source>
</evidence>
<evidence type="ECO:0000256" key="20">
    <source>
        <dbReference type="NCBIfam" id="TIGR01357"/>
    </source>
</evidence>
<dbReference type="NCBIfam" id="TIGR01357">
    <property type="entry name" value="aroB"/>
    <property type="match status" value="1"/>
</dbReference>
<comment type="similarity">
    <text evidence="8">Belongs to the sugar phosphate cyclases superfamily. Dehydroquinate synthase family.</text>
</comment>
<dbReference type="GO" id="GO:0003856">
    <property type="term" value="F:3-dehydroquinate synthase activity"/>
    <property type="evidence" value="ECO:0007669"/>
    <property type="project" value="UniProtKB-UniRule"/>
</dbReference>
<comment type="pathway">
    <text evidence="7">Metabolic intermediate biosynthesis; chorismate biosynthesis; chorismate from D-erythrose 4-phosphate and phosphoenolpyruvate: step 2/7.</text>
</comment>
<evidence type="ECO:0000259" key="21">
    <source>
        <dbReference type="Pfam" id="PF01761"/>
    </source>
</evidence>
<feature type="domain" description="3-dehydroquinate synthase C-terminal" evidence="22">
    <location>
        <begin position="177"/>
        <end position="320"/>
    </location>
</feature>
<reference evidence="24" key="1">
    <citation type="submission" date="2016-11" db="EMBL/GenBank/DDBJ databases">
        <authorList>
            <person name="Varghese N."/>
            <person name="Submissions S."/>
        </authorList>
    </citation>
    <scope>NUCLEOTIDE SEQUENCE [LARGE SCALE GENOMIC DNA]</scope>
    <source>
        <strain evidence="24">DSM 26349</strain>
    </source>
</reference>
<evidence type="ECO:0000256" key="16">
    <source>
        <dbReference type="ARBA" id="ARBA00023027"/>
    </source>
</evidence>
<dbReference type="Pfam" id="PF01761">
    <property type="entry name" value="DHQ_synthase"/>
    <property type="match status" value="1"/>
</dbReference>
<evidence type="ECO:0000256" key="15">
    <source>
        <dbReference type="ARBA" id="ARBA00022833"/>
    </source>
</evidence>
<dbReference type="InterPro" id="IPR030963">
    <property type="entry name" value="DHQ_synth_fam"/>
</dbReference>
<accession>A0A1M6EE18</accession>
<comment type="cofactor">
    <cofactor evidence="4">
        <name>Zn(2+)</name>
        <dbReference type="ChEBI" id="CHEBI:29105"/>
    </cofactor>
</comment>
<dbReference type="Proteomes" id="UP000184172">
    <property type="component" value="Unassembled WGS sequence"/>
</dbReference>
<evidence type="ECO:0000256" key="18">
    <source>
        <dbReference type="ARBA" id="ARBA00023239"/>
    </source>
</evidence>
<evidence type="ECO:0000256" key="5">
    <source>
        <dbReference type="ARBA" id="ARBA00003485"/>
    </source>
</evidence>
<evidence type="ECO:0000256" key="9">
    <source>
        <dbReference type="ARBA" id="ARBA00013031"/>
    </source>
</evidence>
<dbReference type="Gene3D" id="1.20.1090.10">
    <property type="entry name" value="Dehydroquinate synthase-like - alpha domain"/>
    <property type="match status" value="1"/>
</dbReference>
<dbReference type="EC" id="4.2.3.4" evidence="9 20"/>
<keyword evidence="24" id="KW-1185">Reference proteome</keyword>
<dbReference type="GO" id="GO:0000166">
    <property type="term" value="F:nucleotide binding"/>
    <property type="evidence" value="ECO:0007669"/>
    <property type="project" value="UniProtKB-KW"/>
</dbReference>
<evidence type="ECO:0000259" key="22">
    <source>
        <dbReference type="Pfam" id="PF24621"/>
    </source>
</evidence>
<dbReference type="Gene3D" id="3.40.50.1970">
    <property type="match status" value="1"/>
</dbReference>
<dbReference type="AlphaFoldDB" id="A0A1M6EE18"/>
<comment type="catalytic activity">
    <reaction evidence="1">
        <text>7-phospho-2-dehydro-3-deoxy-D-arabino-heptonate = 3-dehydroquinate + phosphate</text>
        <dbReference type="Rhea" id="RHEA:21968"/>
        <dbReference type="ChEBI" id="CHEBI:32364"/>
        <dbReference type="ChEBI" id="CHEBI:43474"/>
        <dbReference type="ChEBI" id="CHEBI:58394"/>
        <dbReference type="EC" id="4.2.3.4"/>
    </reaction>
</comment>
<evidence type="ECO:0000256" key="4">
    <source>
        <dbReference type="ARBA" id="ARBA00001947"/>
    </source>
</evidence>
<comment type="cofactor">
    <cofactor evidence="2">
        <name>NAD(+)</name>
        <dbReference type="ChEBI" id="CHEBI:57540"/>
    </cofactor>
</comment>
<keyword evidence="18" id="KW-0456">Lyase</keyword>
<dbReference type="SUPFAM" id="SSF56796">
    <property type="entry name" value="Dehydroquinate synthase-like"/>
    <property type="match status" value="1"/>
</dbReference>
<gene>
    <name evidence="23" type="ORF">SAMN04487908_10646</name>
</gene>
<organism evidence="23 24">
    <name type="scientific">Aequorivita viscosa</name>
    <dbReference type="NCBI Taxonomy" id="797419"/>
    <lineage>
        <taxon>Bacteria</taxon>
        <taxon>Pseudomonadati</taxon>
        <taxon>Bacteroidota</taxon>
        <taxon>Flavobacteriia</taxon>
        <taxon>Flavobacteriales</taxon>
        <taxon>Flavobacteriaceae</taxon>
        <taxon>Aequorivita</taxon>
    </lineage>
</organism>
<keyword evidence="15" id="KW-0862">Zinc</keyword>
<proteinExistence type="inferred from homology"/>
<evidence type="ECO:0000256" key="10">
    <source>
        <dbReference type="ARBA" id="ARBA00017684"/>
    </source>
</evidence>
<dbReference type="OrthoDB" id="9806583at2"/>
<evidence type="ECO:0000313" key="24">
    <source>
        <dbReference type="Proteomes" id="UP000184172"/>
    </source>
</evidence>
<dbReference type="STRING" id="797419.SAMN05216556_101117"/>
<dbReference type="FunFam" id="3.40.50.1970:FF:000007">
    <property type="entry name" value="Pentafunctional AROM polypeptide"/>
    <property type="match status" value="1"/>
</dbReference>
<dbReference type="InterPro" id="IPR056179">
    <property type="entry name" value="DHQS_C"/>
</dbReference>
<dbReference type="GO" id="GO:0009073">
    <property type="term" value="P:aromatic amino acid family biosynthetic process"/>
    <property type="evidence" value="ECO:0007669"/>
    <property type="project" value="UniProtKB-KW"/>
</dbReference>
<keyword evidence="14" id="KW-0547">Nucleotide-binding</keyword>
<keyword evidence="12" id="KW-0028">Amino-acid biosynthesis</keyword>
<keyword evidence="19" id="KW-0170">Cobalt</keyword>
<dbReference type="GO" id="GO:0005737">
    <property type="term" value="C:cytoplasm"/>
    <property type="evidence" value="ECO:0007669"/>
    <property type="project" value="UniProtKB-SubCell"/>
</dbReference>
<keyword evidence="16" id="KW-0520">NAD</keyword>
<name>A0A1M6EE18_9FLAO</name>
<feature type="domain" description="3-dehydroquinate synthase N-terminal" evidence="21">
    <location>
        <begin position="63"/>
        <end position="175"/>
    </location>
</feature>
<dbReference type="RefSeq" id="WP_073216216.1">
    <property type="nucleotide sequence ID" value="NZ_FNNS01000001.1"/>
</dbReference>
<keyword evidence="13" id="KW-0479">Metal-binding</keyword>
<comment type="cofactor">
    <cofactor evidence="3">
        <name>Co(2+)</name>
        <dbReference type="ChEBI" id="CHEBI:48828"/>
    </cofactor>
</comment>
<dbReference type="GO" id="GO:0008652">
    <property type="term" value="P:amino acid biosynthetic process"/>
    <property type="evidence" value="ECO:0007669"/>
    <property type="project" value="UniProtKB-KW"/>
</dbReference>
<keyword evidence="17" id="KW-0057">Aromatic amino acid biosynthesis</keyword>
<protein>
    <recommendedName>
        <fullName evidence="10 20">3-dehydroquinate synthase</fullName>
        <ecNumber evidence="9 20">4.2.3.4</ecNumber>
    </recommendedName>
</protein>
<dbReference type="PANTHER" id="PTHR43622:SF7">
    <property type="entry name" value="3-DEHYDROQUINATE SYNTHASE, CHLOROPLASTIC"/>
    <property type="match status" value="1"/>
</dbReference>
<dbReference type="GO" id="GO:0009423">
    <property type="term" value="P:chorismate biosynthetic process"/>
    <property type="evidence" value="ECO:0007669"/>
    <property type="project" value="UniProtKB-UniRule"/>
</dbReference>
<comment type="function">
    <text evidence="5">Catalyzes the conversion of 3-deoxy-D-arabino-heptulosonate 7-phosphate (DAHP) to dehydroquinate (DHQ).</text>
</comment>
<dbReference type="PANTHER" id="PTHR43622">
    <property type="entry name" value="3-DEHYDROQUINATE SYNTHASE"/>
    <property type="match status" value="1"/>
</dbReference>
<evidence type="ECO:0000256" key="8">
    <source>
        <dbReference type="ARBA" id="ARBA00005412"/>
    </source>
</evidence>
<evidence type="ECO:0000256" key="11">
    <source>
        <dbReference type="ARBA" id="ARBA00022490"/>
    </source>
</evidence>
<evidence type="ECO:0000256" key="12">
    <source>
        <dbReference type="ARBA" id="ARBA00022605"/>
    </source>
</evidence>
<evidence type="ECO:0000256" key="2">
    <source>
        <dbReference type="ARBA" id="ARBA00001911"/>
    </source>
</evidence>
<dbReference type="EMBL" id="FQYV01000006">
    <property type="protein sequence ID" value="SHI83714.1"/>
    <property type="molecule type" value="Genomic_DNA"/>
</dbReference>
<sequence>MIQKEGLVFQNENAWKILASHIEKTNYSSVFVIVDENTKKHCLPVLYEKVNLEVNLEVNWKVLVIPCGEKHKNITTSNGLWEALSDKGADRNSLIVNLGGGMITDIGGFVASTYKRGVAFVNIPTTLLAMVDASIGGKNGIDFGLAKNQIGTIYLPKMVVIENIFLNTLPKRQLVSGMAEMFKHGIIHNQKSWEKVESLNPNDTSKFESLIWESIQIKNEIVSLDPFEANLRKTLNYGHTLGHAIESHCLDNKEREPLLHGEAIAIGIILATYISNQLLDFPIKRLTEVTKTLMAVFSKQEFNKNEIDNIINLLVFDKKNRNGKVLFVLLHDIGKPKTDCIVNNKLIYNAFDFYKNL</sequence>
<evidence type="ECO:0000256" key="19">
    <source>
        <dbReference type="ARBA" id="ARBA00023285"/>
    </source>
</evidence>
<dbReference type="CDD" id="cd08195">
    <property type="entry name" value="DHQS"/>
    <property type="match status" value="1"/>
</dbReference>
<evidence type="ECO:0000256" key="7">
    <source>
        <dbReference type="ARBA" id="ARBA00004661"/>
    </source>
</evidence>
<dbReference type="GO" id="GO:0046872">
    <property type="term" value="F:metal ion binding"/>
    <property type="evidence" value="ECO:0007669"/>
    <property type="project" value="UniProtKB-KW"/>
</dbReference>
<dbReference type="Pfam" id="PF24621">
    <property type="entry name" value="DHQS_C"/>
    <property type="match status" value="1"/>
</dbReference>
<evidence type="ECO:0000256" key="13">
    <source>
        <dbReference type="ARBA" id="ARBA00022723"/>
    </source>
</evidence>
<dbReference type="InterPro" id="IPR016037">
    <property type="entry name" value="DHQ_synth_AroB"/>
</dbReference>
<evidence type="ECO:0000256" key="3">
    <source>
        <dbReference type="ARBA" id="ARBA00001941"/>
    </source>
</evidence>
<comment type="subcellular location">
    <subcellularLocation>
        <location evidence="6">Cytoplasm</location>
    </subcellularLocation>
</comment>
<dbReference type="InterPro" id="IPR030960">
    <property type="entry name" value="DHQS/DOIS_N"/>
</dbReference>
<dbReference type="InterPro" id="IPR050071">
    <property type="entry name" value="Dehydroquinate_synthase"/>
</dbReference>
<keyword evidence="11" id="KW-0963">Cytoplasm</keyword>
<evidence type="ECO:0000256" key="6">
    <source>
        <dbReference type="ARBA" id="ARBA00004496"/>
    </source>
</evidence>